<name>A0A6P8J1D2_ACTTE</name>
<dbReference type="Proteomes" id="UP000515163">
    <property type="component" value="Unplaced"/>
</dbReference>
<reference evidence="2" key="1">
    <citation type="submission" date="2025-08" db="UniProtKB">
        <authorList>
            <consortium name="RefSeq"/>
        </authorList>
    </citation>
    <scope>IDENTIFICATION</scope>
    <source>
        <tissue evidence="2">Tentacle</tissue>
    </source>
</reference>
<dbReference type="InterPro" id="IPR036116">
    <property type="entry name" value="FN3_sf"/>
</dbReference>
<evidence type="ECO:0000313" key="1">
    <source>
        <dbReference type="Proteomes" id="UP000515163"/>
    </source>
</evidence>
<dbReference type="SUPFAM" id="SSF49265">
    <property type="entry name" value="Fibronectin type III"/>
    <property type="match status" value="1"/>
</dbReference>
<dbReference type="KEGG" id="aten:116305764"/>
<gene>
    <name evidence="2" type="primary">LOC116305764</name>
</gene>
<feature type="non-terminal residue" evidence="2">
    <location>
        <position position="201"/>
    </location>
</feature>
<accession>A0A6P8J1D2</accession>
<organism evidence="1 2">
    <name type="scientific">Actinia tenebrosa</name>
    <name type="common">Australian red waratah sea anemone</name>
    <dbReference type="NCBI Taxonomy" id="6105"/>
    <lineage>
        <taxon>Eukaryota</taxon>
        <taxon>Metazoa</taxon>
        <taxon>Cnidaria</taxon>
        <taxon>Anthozoa</taxon>
        <taxon>Hexacorallia</taxon>
        <taxon>Actiniaria</taxon>
        <taxon>Actiniidae</taxon>
        <taxon>Actinia</taxon>
    </lineage>
</organism>
<dbReference type="RefSeq" id="XP_031571605.1">
    <property type="nucleotide sequence ID" value="XM_031715745.1"/>
</dbReference>
<dbReference type="InterPro" id="IPR013783">
    <property type="entry name" value="Ig-like_fold"/>
</dbReference>
<keyword evidence="1" id="KW-1185">Reference proteome</keyword>
<evidence type="ECO:0000313" key="2">
    <source>
        <dbReference type="RefSeq" id="XP_031571605.1"/>
    </source>
</evidence>
<proteinExistence type="predicted"/>
<protein>
    <submittedName>
        <fullName evidence="2">Uncharacterized protein LOC116305764</fullName>
    </submittedName>
</protein>
<dbReference type="Gene3D" id="2.60.40.10">
    <property type="entry name" value="Immunoglobulins"/>
    <property type="match status" value="1"/>
</dbReference>
<dbReference type="AlphaFoldDB" id="A0A6P8J1D2"/>
<dbReference type="InParanoid" id="A0A6P8J1D2"/>
<dbReference type="GeneID" id="116305764"/>
<sequence>MRQSHYQWTFSSSIADEQVAVYFDNIDLRRYYGGMSKITVVDSRNTSFLSVQNQRHHPVGFLITNPPLMISFYSSHKSRIGRSVNGILMRYFVFSGSDEGSPCSEKFNLTVTDVESGRINISWTSLTTYPHTNVSGDPTYLVFYNSTAKGVNNFTLITNLTSAVIDYLSFNAWYSIEVVAFFYGSNNIERACPVLVKTADK</sequence>